<dbReference type="EMBL" id="JADEXG010000004">
    <property type="protein sequence ID" value="MBE9076275.1"/>
    <property type="molecule type" value="Genomic_DNA"/>
</dbReference>
<proteinExistence type="predicted"/>
<dbReference type="NCBIfam" id="NF041929">
    <property type="entry name" value="Xrt_dep_XDP2"/>
    <property type="match status" value="1"/>
</dbReference>
<dbReference type="NCBIfam" id="TIGR02595">
    <property type="entry name" value="PEP_CTERM"/>
    <property type="match status" value="1"/>
</dbReference>
<keyword evidence="4" id="KW-1185">Reference proteome</keyword>
<evidence type="ECO:0000256" key="2">
    <source>
        <dbReference type="SAM" id="SignalP"/>
    </source>
</evidence>
<sequence>MKPHQWAVNMGMATAGLLALSSAPAQAFSFTTNLAAGSNAPKGNIFLESVSFGGTTFSDFTLVTGANIRQNDEYRGGNTGAASADRGDTATGVKKQDPTEADVVAALGNLNLNNIIDTEDKGKFTIDLFFGKAVNTLFLWERGQNSTLNVQALNSAGTPVGTLLTLNSKDWDYAGFDIDTTEIGSAQPVGSMGVTLADLGVTGAISGIRTQALSSYNGPDFKVVGGDVPVATPEPSALVGLGLAAGAVVTAGRRRAAQSAEA</sequence>
<name>A0A8J7AJ02_9CYAN</name>
<dbReference type="InterPro" id="IPR013424">
    <property type="entry name" value="Ice-binding_C"/>
</dbReference>
<keyword evidence="2" id="KW-0732">Signal</keyword>
<protein>
    <submittedName>
        <fullName evidence="3">PEP-CTERM sorting domain-containing protein</fullName>
    </submittedName>
</protein>
<feature type="chain" id="PRO_5035160126" evidence="2">
    <location>
        <begin position="28"/>
        <end position="262"/>
    </location>
</feature>
<gene>
    <name evidence="3" type="ORF">IQ241_03010</name>
</gene>
<dbReference type="Proteomes" id="UP000636505">
    <property type="component" value="Unassembled WGS sequence"/>
</dbReference>
<evidence type="ECO:0000313" key="3">
    <source>
        <dbReference type="EMBL" id="MBE9076275.1"/>
    </source>
</evidence>
<dbReference type="AlphaFoldDB" id="A0A8J7AJ02"/>
<evidence type="ECO:0000313" key="4">
    <source>
        <dbReference type="Proteomes" id="UP000636505"/>
    </source>
</evidence>
<feature type="region of interest" description="Disordered" evidence="1">
    <location>
        <begin position="73"/>
        <end position="95"/>
    </location>
</feature>
<accession>A0A8J7AJ02</accession>
<reference evidence="3" key="1">
    <citation type="submission" date="2020-10" db="EMBL/GenBank/DDBJ databases">
        <authorList>
            <person name="Castelo-Branco R."/>
            <person name="Eusebio N."/>
            <person name="Adriana R."/>
            <person name="Vieira A."/>
            <person name="Brugerolle De Fraissinette N."/>
            <person name="Rezende De Castro R."/>
            <person name="Schneider M.P."/>
            <person name="Vasconcelos V."/>
            <person name="Leao P.N."/>
        </authorList>
    </citation>
    <scope>NUCLEOTIDE SEQUENCE</scope>
    <source>
        <strain evidence="3">LEGE 07310</strain>
    </source>
</reference>
<evidence type="ECO:0000256" key="1">
    <source>
        <dbReference type="SAM" id="MobiDB-lite"/>
    </source>
</evidence>
<comment type="caution">
    <text evidence="3">The sequence shown here is derived from an EMBL/GenBank/DDBJ whole genome shotgun (WGS) entry which is preliminary data.</text>
</comment>
<organism evidence="3 4">
    <name type="scientific">Vasconcelosia minhoensis LEGE 07310</name>
    <dbReference type="NCBI Taxonomy" id="915328"/>
    <lineage>
        <taxon>Bacteria</taxon>
        <taxon>Bacillati</taxon>
        <taxon>Cyanobacteriota</taxon>
        <taxon>Cyanophyceae</taxon>
        <taxon>Nodosilineales</taxon>
        <taxon>Cymatolegaceae</taxon>
        <taxon>Vasconcelosia</taxon>
        <taxon>Vasconcelosia minhoensis</taxon>
    </lineage>
</organism>
<feature type="signal peptide" evidence="2">
    <location>
        <begin position="1"/>
        <end position="27"/>
    </location>
</feature>
<dbReference type="RefSeq" id="WP_193904933.1">
    <property type="nucleotide sequence ID" value="NZ_JADEXG010000004.1"/>
</dbReference>